<reference evidence="2 3" key="1">
    <citation type="submission" date="2018-10" db="EMBL/GenBank/DDBJ databases">
        <title>Natrarchaeobius chitinivorans gen. nov., sp. nov., and Natrarchaeobius haloalkaliphilus sp. nov., alkaliphilic, chitin-utilizing haloarchaea from hypersaline alkaline lakes.</title>
        <authorList>
            <person name="Sorokin D.Y."/>
            <person name="Elcheninov A.G."/>
            <person name="Kostrikina N.A."/>
            <person name="Bale N.J."/>
            <person name="Sinninghe Damste J.S."/>
            <person name="Khijniak T.V."/>
            <person name="Kublanov I.V."/>
            <person name="Toshchakov S.V."/>
        </authorList>
    </citation>
    <scope>NUCLEOTIDE SEQUENCE [LARGE SCALE GENOMIC DNA]</scope>
    <source>
        <strain evidence="2 3">AArcht4T</strain>
    </source>
</reference>
<dbReference type="Gene3D" id="3.40.50.150">
    <property type="entry name" value="Vaccinia Virus protein VP39"/>
    <property type="match status" value="1"/>
</dbReference>
<dbReference type="GO" id="GO:0008757">
    <property type="term" value="F:S-adenosylmethionine-dependent methyltransferase activity"/>
    <property type="evidence" value="ECO:0007669"/>
    <property type="project" value="InterPro"/>
</dbReference>
<accession>A0A3N6M9J4</accession>
<comment type="caution">
    <text evidence="2">The sequence shown here is derived from an EMBL/GenBank/DDBJ whole genome shotgun (WGS) entry which is preliminary data.</text>
</comment>
<dbReference type="InterPro" id="IPR013216">
    <property type="entry name" value="Methyltransf_11"/>
</dbReference>
<dbReference type="GO" id="GO:0032259">
    <property type="term" value="P:methylation"/>
    <property type="evidence" value="ECO:0007669"/>
    <property type="project" value="UniProtKB-KW"/>
</dbReference>
<name>A0A3N6M9J4_NATCH</name>
<keyword evidence="3" id="KW-1185">Reference proteome</keyword>
<dbReference type="RefSeq" id="WP_124196923.1">
    <property type="nucleotide sequence ID" value="NZ_REGA01000018.1"/>
</dbReference>
<organism evidence="2 3">
    <name type="scientific">Natrarchaeobius chitinivorans</name>
    <dbReference type="NCBI Taxonomy" id="1679083"/>
    <lineage>
        <taxon>Archaea</taxon>
        <taxon>Methanobacteriati</taxon>
        <taxon>Methanobacteriota</taxon>
        <taxon>Stenosarchaea group</taxon>
        <taxon>Halobacteria</taxon>
        <taxon>Halobacteriales</taxon>
        <taxon>Natrialbaceae</taxon>
        <taxon>Natrarchaeobius</taxon>
    </lineage>
</organism>
<evidence type="ECO:0000313" key="3">
    <source>
        <dbReference type="Proteomes" id="UP000282323"/>
    </source>
</evidence>
<gene>
    <name evidence="2" type="ORF">EA473_17765</name>
</gene>
<evidence type="ECO:0000313" key="2">
    <source>
        <dbReference type="EMBL" id="RQG92101.1"/>
    </source>
</evidence>
<feature type="domain" description="Methyltransferase type 11" evidence="1">
    <location>
        <begin position="46"/>
        <end position="130"/>
    </location>
</feature>
<dbReference type="SUPFAM" id="SSF53335">
    <property type="entry name" value="S-adenosyl-L-methionine-dependent methyltransferases"/>
    <property type="match status" value="1"/>
</dbReference>
<dbReference type="Pfam" id="PF08241">
    <property type="entry name" value="Methyltransf_11"/>
    <property type="match status" value="1"/>
</dbReference>
<keyword evidence="2" id="KW-0489">Methyltransferase</keyword>
<dbReference type="OrthoDB" id="1018at2157"/>
<dbReference type="Proteomes" id="UP000282323">
    <property type="component" value="Unassembled WGS sequence"/>
</dbReference>
<protein>
    <submittedName>
        <fullName evidence="2">Class I SAM-dependent methyltransferase</fullName>
    </submittedName>
</protein>
<dbReference type="EMBL" id="REGA01000018">
    <property type="protein sequence ID" value="RQG92101.1"/>
    <property type="molecule type" value="Genomic_DNA"/>
</dbReference>
<proteinExistence type="predicted"/>
<dbReference type="InterPro" id="IPR029063">
    <property type="entry name" value="SAM-dependent_MTases_sf"/>
</dbReference>
<sequence>MTAAPFESLVEEYDDWFETNAGAYRAEKAALEDVLPEEFDHGRSIEVGVGTGRFAAPLGISVGIDPARQPLVRARSRGVDPVRGVAEFLPVADGALDLVAIVTVLSFVDDIERTLSETRRVLAADGTLVVAVLDRSTPVGRVYQEHKAENPFYADAEFLTADETEEALEQAGFAVDRRVQTIFEDPTSLEADSDEKPTVRDGHGTGLFAVFRAAPADS</sequence>
<keyword evidence="2" id="KW-0808">Transferase</keyword>
<evidence type="ECO:0000259" key="1">
    <source>
        <dbReference type="Pfam" id="PF08241"/>
    </source>
</evidence>
<dbReference type="AlphaFoldDB" id="A0A3N6M9J4"/>
<dbReference type="CDD" id="cd02440">
    <property type="entry name" value="AdoMet_MTases"/>
    <property type="match status" value="1"/>
</dbReference>